<evidence type="ECO:0000313" key="2">
    <source>
        <dbReference type="EMBL" id="RPB34641.1"/>
    </source>
</evidence>
<dbReference type="RefSeq" id="WP_046873989.1">
    <property type="nucleotide sequence ID" value="NZ_CAJDZE010000004.1"/>
</dbReference>
<comment type="caution">
    <text evidence="2">The sequence shown here is derived from an EMBL/GenBank/DDBJ whole genome shotgun (WGS) entry which is preliminary data.</text>
</comment>
<organism evidence="2 3">
    <name type="scientific">Vibrio diabolicus</name>
    <dbReference type="NCBI Taxonomy" id="50719"/>
    <lineage>
        <taxon>Bacteria</taxon>
        <taxon>Pseudomonadati</taxon>
        <taxon>Pseudomonadota</taxon>
        <taxon>Gammaproteobacteria</taxon>
        <taxon>Vibrionales</taxon>
        <taxon>Vibrionaceae</taxon>
        <taxon>Vibrio</taxon>
        <taxon>Vibrio diabolicus subgroup</taxon>
    </lineage>
</organism>
<keyword evidence="1" id="KW-0472">Membrane</keyword>
<protein>
    <submittedName>
        <fullName evidence="2">Uncharacterized protein</fullName>
    </submittedName>
</protein>
<reference evidence="2 3" key="1">
    <citation type="journal article" date="2018" name="AMB Express">
        <title>Occurrence and significance of pathogenicity and fitness islands in environmental vibrios.</title>
        <authorList>
            <person name="Klein S."/>
            <person name="Pipes S."/>
            <person name="Lovell C.R."/>
        </authorList>
    </citation>
    <scope>NUCLEOTIDE SEQUENCE [LARGE SCALE GENOMIC DNA]</scope>
    <source>
        <strain evidence="2 3">JBS-8-11-1</strain>
    </source>
</reference>
<name>A0AAX1XJ57_9VIBR</name>
<gene>
    <name evidence="2" type="ORF">CYQ91_20670</name>
</gene>
<feature type="transmembrane region" description="Helical" evidence="1">
    <location>
        <begin position="169"/>
        <end position="191"/>
    </location>
</feature>
<keyword evidence="1" id="KW-1133">Transmembrane helix</keyword>
<dbReference type="EMBL" id="PKPZ01000022">
    <property type="protein sequence ID" value="RPB34641.1"/>
    <property type="molecule type" value="Genomic_DNA"/>
</dbReference>
<feature type="transmembrane region" description="Helical" evidence="1">
    <location>
        <begin position="197"/>
        <end position="222"/>
    </location>
</feature>
<accession>A0AAX1XJ57</accession>
<dbReference type="AlphaFoldDB" id="A0AAX1XJ57"/>
<dbReference type="Proteomes" id="UP000283878">
    <property type="component" value="Unassembled WGS sequence"/>
</dbReference>
<keyword evidence="1" id="KW-0812">Transmembrane</keyword>
<evidence type="ECO:0000256" key="1">
    <source>
        <dbReference type="SAM" id="Phobius"/>
    </source>
</evidence>
<evidence type="ECO:0000313" key="3">
    <source>
        <dbReference type="Proteomes" id="UP000283878"/>
    </source>
</evidence>
<sequence>MLSLEYLIVGYMYPIISRDNTQSKRECYAFSINEFDKLVSKFIPKHEQLRWNSLKDKLEFIANYYATVDDLAYLGRVAVALSGSAAPIAVEKYGGFNHIVIKGTPSLQRKVMALSGKISPPMAVSFAIGKEKALQTVKQGAIITVIFVTSYRIAEYFFKESNKRVLAKLFGVIASDIIKVGLAALVASITLKTMVSVGVVAAGGSAALFVVVFVGVVASFAASKIDEEFNLTKRFQKEIMLFWSQKEEVEKWEMKDKINQYRAMQSFKNSGFSL</sequence>
<proteinExistence type="predicted"/>